<keyword evidence="3" id="KW-1185">Reference proteome</keyword>
<dbReference type="CDD" id="cd00093">
    <property type="entry name" value="HTH_XRE"/>
    <property type="match status" value="1"/>
</dbReference>
<accession>A0ABU2RHL3</accession>
<evidence type="ECO:0000313" key="2">
    <source>
        <dbReference type="EMBL" id="MDT0428351.1"/>
    </source>
</evidence>
<dbReference type="Pfam" id="PF13560">
    <property type="entry name" value="HTH_31"/>
    <property type="match status" value="1"/>
</dbReference>
<comment type="caution">
    <text evidence="2">The sequence shown here is derived from an EMBL/GenBank/DDBJ whole genome shotgun (WGS) entry which is preliminary data.</text>
</comment>
<dbReference type="InterPro" id="IPR001387">
    <property type="entry name" value="Cro/C1-type_HTH"/>
</dbReference>
<dbReference type="PROSITE" id="PS50943">
    <property type="entry name" value="HTH_CROC1"/>
    <property type="match status" value="1"/>
</dbReference>
<dbReference type="EMBL" id="JAVREX010000004">
    <property type="protein sequence ID" value="MDT0428351.1"/>
    <property type="molecule type" value="Genomic_DNA"/>
</dbReference>
<dbReference type="RefSeq" id="WP_200693001.1">
    <property type="nucleotide sequence ID" value="NZ_JAVREX010000004.1"/>
</dbReference>
<name>A0ABU2RHL3_9ACTN</name>
<proteinExistence type="predicted"/>
<evidence type="ECO:0000259" key="1">
    <source>
        <dbReference type="PROSITE" id="PS50943"/>
    </source>
</evidence>
<dbReference type="InterPro" id="IPR010982">
    <property type="entry name" value="Lambda_DNA-bd_dom_sf"/>
</dbReference>
<dbReference type="SMART" id="SM00530">
    <property type="entry name" value="HTH_XRE"/>
    <property type="match status" value="1"/>
</dbReference>
<protein>
    <submittedName>
        <fullName evidence="2">Helix-turn-helix transcriptional regulator</fullName>
    </submittedName>
</protein>
<feature type="domain" description="HTH cro/C1-type" evidence="1">
    <location>
        <begin position="17"/>
        <end position="69"/>
    </location>
</feature>
<evidence type="ECO:0000313" key="3">
    <source>
        <dbReference type="Proteomes" id="UP001183777"/>
    </source>
</evidence>
<dbReference type="SUPFAM" id="SSF47413">
    <property type="entry name" value="lambda repressor-like DNA-binding domains"/>
    <property type="match status" value="1"/>
</dbReference>
<dbReference type="Proteomes" id="UP001183777">
    <property type="component" value="Unassembled WGS sequence"/>
</dbReference>
<reference evidence="3" key="1">
    <citation type="submission" date="2023-07" db="EMBL/GenBank/DDBJ databases">
        <title>30 novel species of actinomycetes from the DSMZ collection.</title>
        <authorList>
            <person name="Nouioui I."/>
        </authorList>
    </citation>
    <scope>NUCLEOTIDE SEQUENCE [LARGE SCALE GENOMIC DNA]</scope>
    <source>
        <strain evidence="3">DSM 41770</strain>
    </source>
</reference>
<sequence>MRGISDTLTIGERVSWYRRRRGLSQDVLAGLVGRTTDWLSKAENNRIGLDRLSVIQTLADALGVTGGDLLGDPTLVDWSADTGPRALPALRAALMDYRMLTPLFALGHPEGEPIGLIGLSQAITAAMNDYQSARYARVVDRLPELLSNALAATRSYQGAEGDEAQRLLALAYQATAQVMGKVGEAELAWIAADRGLAAAQHSGDLAVTGSLLRSVLHCLNSTGRFAAALHLLEDAEAILRPTEPESSCEQVSVYGALHLAGAMAAARAGDRNAVRDILGRADQAARRIGMDSNYLWTAFGPTNVAIHTVATAGELGDHQIAADLGQRVDTRGLPVERQVRHKLEVARAFAARNRCDEALDIVLQAELVAPEQVRHHPMGRELVLRWIRNSRGRPRNDLTALARRLHLVA</sequence>
<dbReference type="Gene3D" id="1.10.260.40">
    <property type="entry name" value="lambda repressor-like DNA-binding domains"/>
    <property type="match status" value="1"/>
</dbReference>
<gene>
    <name evidence="2" type="ORF">RM649_11930</name>
</gene>
<organism evidence="2 3">
    <name type="scientific">Streptomyces salyersiae</name>
    <dbReference type="NCBI Taxonomy" id="3075530"/>
    <lineage>
        <taxon>Bacteria</taxon>
        <taxon>Bacillati</taxon>
        <taxon>Actinomycetota</taxon>
        <taxon>Actinomycetes</taxon>
        <taxon>Kitasatosporales</taxon>
        <taxon>Streptomycetaceae</taxon>
        <taxon>Streptomyces</taxon>
    </lineage>
</organism>